<feature type="compositionally biased region" description="Polar residues" evidence="1">
    <location>
        <begin position="242"/>
        <end position="260"/>
    </location>
</feature>
<feature type="compositionally biased region" description="Basic and acidic residues" evidence="1">
    <location>
        <begin position="145"/>
        <end position="154"/>
    </location>
</feature>
<feature type="region of interest" description="Disordered" evidence="1">
    <location>
        <begin position="1"/>
        <end position="271"/>
    </location>
</feature>
<name>A0AAD2GA15_9STRA</name>
<proteinExistence type="predicted"/>
<feature type="compositionally biased region" description="Polar residues" evidence="1">
    <location>
        <begin position="166"/>
        <end position="185"/>
    </location>
</feature>
<feature type="compositionally biased region" description="Low complexity" evidence="1">
    <location>
        <begin position="400"/>
        <end position="418"/>
    </location>
</feature>
<feature type="compositionally biased region" description="Basic and acidic residues" evidence="1">
    <location>
        <begin position="425"/>
        <end position="435"/>
    </location>
</feature>
<accession>A0AAD2GA15</accession>
<keyword evidence="3" id="KW-1185">Reference proteome</keyword>
<feature type="region of interest" description="Disordered" evidence="1">
    <location>
        <begin position="329"/>
        <end position="455"/>
    </location>
</feature>
<feature type="region of interest" description="Disordered" evidence="1">
    <location>
        <begin position="475"/>
        <end position="508"/>
    </location>
</feature>
<feature type="compositionally biased region" description="Low complexity" evidence="1">
    <location>
        <begin position="381"/>
        <end position="392"/>
    </location>
</feature>
<protein>
    <submittedName>
        <fullName evidence="2">Uncharacterized protein</fullName>
    </submittedName>
</protein>
<gene>
    <name evidence="2" type="ORF">CYCCA115_LOCUS22548</name>
</gene>
<feature type="compositionally biased region" description="Basic and acidic residues" evidence="1">
    <location>
        <begin position="368"/>
        <end position="379"/>
    </location>
</feature>
<feature type="compositionally biased region" description="Polar residues" evidence="1">
    <location>
        <begin position="80"/>
        <end position="94"/>
    </location>
</feature>
<feature type="compositionally biased region" description="Low complexity" evidence="1">
    <location>
        <begin position="57"/>
        <end position="79"/>
    </location>
</feature>
<evidence type="ECO:0000313" key="2">
    <source>
        <dbReference type="EMBL" id="CAJ1966973.1"/>
    </source>
</evidence>
<reference evidence="2" key="1">
    <citation type="submission" date="2023-08" db="EMBL/GenBank/DDBJ databases">
        <authorList>
            <person name="Audoor S."/>
            <person name="Bilcke G."/>
        </authorList>
    </citation>
    <scope>NUCLEOTIDE SEQUENCE</scope>
</reference>
<feature type="compositionally biased region" description="Polar residues" evidence="1">
    <location>
        <begin position="205"/>
        <end position="214"/>
    </location>
</feature>
<comment type="caution">
    <text evidence="2">The sequence shown here is derived from an EMBL/GenBank/DDBJ whole genome shotgun (WGS) entry which is preliminary data.</text>
</comment>
<feature type="compositionally biased region" description="Basic and acidic residues" evidence="1">
    <location>
        <begin position="1"/>
        <end position="24"/>
    </location>
</feature>
<sequence>MSEAEQPVKRKSVADMWREREQAVLEKQQQPYKPTASPARRSFKNVEEKKIEGAGVATTNNSSSNAATSATSKTASNNSGGEASTTRRPVSTKSKFAMMGQKHAARPKKLPTYQKYQQPAKKSDPKSPDSTNSDALLGDAFDDAVSEKEGKKLSTELSSRRRFPQSAGNATRPSEYSSLQVSDSASIPKDVHPKLSTDNNDDEQSNISGLSSPGSPARSARNQRRSKAIPESPEHDKGMDQSFDSGAYSTGMSTATNRSSPGRDAVSEVVADGFVQESDNQVSAFQDAMQKMSLEDIANDIKEEATAVFGGVGESMAAASQKFSSLFAKKEEAPAQAEKSVEAGESPTEGDAAATETPAENSEEPENVESKPENVKEEPAAESIEVAEAAEPVTEDVEPVAEVAEPVEPAEPVVTEAPQTATKEVSTEKNDKGADAPDPPLEAADSSEVFDPFASNEPADFADFAAFPADAFSNDFAAPAPLVPKKELSQQRKPPSSPPRKAPLAQEEVAIEVEYLDDDSDDDQADV</sequence>
<dbReference type="Proteomes" id="UP001295423">
    <property type="component" value="Unassembled WGS sequence"/>
</dbReference>
<evidence type="ECO:0000256" key="1">
    <source>
        <dbReference type="SAM" id="MobiDB-lite"/>
    </source>
</evidence>
<evidence type="ECO:0000313" key="3">
    <source>
        <dbReference type="Proteomes" id="UP001295423"/>
    </source>
</evidence>
<organism evidence="2 3">
    <name type="scientific">Cylindrotheca closterium</name>
    <dbReference type="NCBI Taxonomy" id="2856"/>
    <lineage>
        <taxon>Eukaryota</taxon>
        <taxon>Sar</taxon>
        <taxon>Stramenopiles</taxon>
        <taxon>Ochrophyta</taxon>
        <taxon>Bacillariophyta</taxon>
        <taxon>Bacillariophyceae</taxon>
        <taxon>Bacillariophycidae</taxon>
        <taxon>Bacillariales</taxon>
        <taxon>Bacillariaceae</taxon>
        <taxon>Cylindrotheca</taxon>
    </lineage>
</organism>
<dbReference type="AlphaFoldDB" id="A0AAD2GA15"/>
<dbReference type="EMBL" id="CAKOGP040002313">
    <property type="protein sequence ID" value="CAJ1966973.1"/>
    <property type="molecule type" value="Genomic_DNA"/>
</dbReference>